<organism evidence="3 4">
    <name type="scientific">Halococcus salifodinae DSM 8989</name>
    <dbReference type="NCBI Taxonomy" id="1227456"/>
    <lineage>
        <taxon>Archaea</taxon>
        <taxon>Methanobacteriati</taxon>
        <taxon>Methanobacteriota</taxon>
        <taxon>Stenosarchaea group</taxon>
        <taxon>Halobacteria</taxon>
        <taxon>Halobacteriales</taxon>
        <taxon>Halococcaceae</taxon>
        <taxon>Halococcus</taxon>
    </lineage>
</organism>
<dbReference type="InterPro" id="IPR057527">
    <property type="entry name" value="HVO_A0261-like_N"/>
</dbReference>
<comment type="caution">
    <text evidence="3">The sequence shown here is derived from an EMBL/GenBank/DDBJ whole genome shotgun (WGS) entry which is preliminary data.</text>
</comment>
<accession>M0MTG4</accession>
<dbReference type="EMBL" id="AOME01000108">
    <property type="protein sequence ID" value="EMA47770.1"/>
    <property type="molecule type" value="Genomic_DNA"/>
</dbReference>
<evidence type="ECO:0000259" key="1">
    <source>
        <dbReference type="Pfam" id="PF08350"/>
    </source>
</evidence>
<gene>
    <name evidence="3" type="ORF">C450_20666</name>
</gene>
<dbReference type="InterPro" id="IPR036390">
    <property type="entry name" value="WH_DNA-bd_sf"/>
</dbReference>
<sequence length="328" mass="37435">MALMRDVPVEVSEMANLFDVTEKTARNLFDRLESHKILLPSPDGARLTGYGHMIAREQQRALDELTTRTLSKFAASDTLSAILRALQEGPLRKSELSETCNISRRTRRDMCDSLIQEDWIAYEAGQYKLLSLGETKLSIYKGFEEAIELISSRKDFVLRLEDLAQEFPTAALRETRMATGEFGSPHAVLTLLEDQTDLDVDSLRGIQQVYSPQLIDAYDPLVPKGKEIELIIDQTVYRKATKITNLHHLKRAGKFANFRMQIYPESISFGLGMFGDKKVLVGAYSEHEPYNAAILGSNDELMDWTTQKYEEVRQESQTPSERFWDWLL</sequence>
<dbReference type="InterPro" id="IPR036388">
    <property type="entry name" value="WH-like_DNA-bd_sf"/>
</dbReference>
<evidence type="ECO:0000313" key="3">
    <source>
        <dbReference type="EMBL" id="EMA47770.1"/>
    </source>
</evidence>
<dbReference type="AlphaFoldDB" id="M0MTG4"/>
<dbReference type="InterPro" id="IPR013561">
    <property type="entry name" value="FilR1_middle_dom"/>
</dbReference>
<keyword evidence="4" id="KW-1185">Reference proteome</keyword>
<evidence type="ECO:0000259" key="2">
    <source>
        <dbReference type="Pfam" id="PF25213"/>
    </source>
</evidence>
<dbReference type="Proteomes" id="UP000011625">
    <property type="component" value="Unassembled WGS sequence"/>
</dbReference>
<name>M0MTG4_9EURY</name>
<dbReference type="Pfam" id="PF08350">
    <property type="entry name" value="FilR1_middle"/>
    <property type="match status" value="1"/>
</dbReference>
<reference evidence="3 4" key="1">
    <citation type="journal article" date="2014" name="PLoS Genet.">
        <title>Phylogenetically driven sequencing of extremely halophilic archaea reveals strategies for static and dynamic osmo-response.</title>
        <authorList>
            <person name="Becker E.A."/>
            <person name="Seitzer P.M."/>
            <person name="Tritt A."/>
            <person name="Larsen D."/>
            <person name="Krusor M."/>
            <person name="Yao A.I."/>
            <person name="Wu D."/>
            <person name="Madern D."/>
            <person name="Eisen J.A."/>
            <person name="Darling A.E."/>
            <person name="Facciotti M.T."/>
        </authorList>
    </citation>
    <scope>NUCLEOTIDE SEQUENCE [LARGE SCALE GENOMIC DNA]</scope>
    <source>
        <strain evidence="3 4">DSM 8989</strain>
    </source>
</reference>
<feature type="domain" description="Methanogenesis regulatory protein FilR1 middle" evidence="1">
    <location>
        <begin position="199"/>
        <end position="314"/>
    </location>
</feature>
<dbReference type="SUPFAM" id="SSF46785">
    <property type="entry name" value="Winged helix' DNA-binding domain"/>
    <property type="match status" value="1"/>
</dbReference>
<evidence type="ECO:0000313" key="4">
    <source>
        <dbReference type="Proteomes" id="UP000011625"/>
    </source>
</evidence>
<dbReference type="Pfam" id="PF25213">
    <property type="entry name" value="HVO_A0261_N"/>
    <property type="match status" value="1"/>
</dbReference>
<protein>
    <submittedName>
        <fullName evidence="3">Uncharacterized protein</fullName>
    </submittedName>
</protein>
<proteinExistence type="predicted"/>
<feature type="domain" description="HVO-A0261-like N-terminal" evidence="2">
    <location>
        <begin position="73"/>
        <end position="149"/>
    </location>
</feature>
<dbReference type="Gene3D" id="1.10.10.10">
    <property type="entry name" value="Winged helix-like DNA-binding domain superfamily/Winged helix DNA-binding domain"/>
    <property type="match status" value="1"/>
</dbReference>